<dbReference type="InterPro" id="IPR012338">
    <property type="entry name" value="Beta-lactam/transpept-like"/>
</dbReference>
<comment type="catalytic activity">
    <reaction evidence="7">
        <text>Preferential cleavage: (Ac)2-L-Lys-D-Ala-|-D-Ala. Also transpeptidation of peptidyl-alanyl moieties that are N-acyl substituents of D-alanine.</text>
        <dbReference type="EC" id="3.4.16.4"/>
    </reaction>
</comment>
<evidence type="ECO:0000256" key="6">
    <source>
        <dbReference type="ARBA" id="ARBA00023268"/>
    </source>
</evidence>
<dbReference type="InterPro" id="IPR050396">
    <property type="entry name" value="Glycosyltr_51/Transpeptidase"/>
</dbReference>
<evidence type="ECO:0000259" key="11">
    <source>
        <dbReference type="PROSITE" id="PS51178"/>
    </source>
</evidence>
<dbReference type="InterPro" id="IPR005543">
    <property type="entry name" value="PASTA_dom"/>
</dbReference>
<dbReference type="CDD" id="cd06577">
    <property type="entry name" value="PASTA_pknB"/>
    <property type="match status" value="2"/>
</dbReference>
<dbReference type="SUPFAM" id="SSF53955">
    <property type="entry name" value="Lysozyme-like"/>
    <property type="match status" value="1"/>
</dbReference>
<accession>A0ABP4VG06</accession>
<keyword evidence="6" id="KW-0511">Multifunctional enzyme</keyword>
<feature type="transmembrane region" description="Helical" evidence="10">
    <location>
        <begin position="21"/>
        <end position="47"/>
    </location>
</feature>
<evidence type="ECO:0000313" key="13">
    <source>
        <dbReference type="Proteomes" id="UP001501138"/>
    </source>
</evidence>
<dbReference type="Gene3D" id="3.30.10.20">
    <property type="match status" value="2"/>
</dbReference>
<keyword evidence="4" id="KW-0808">Transferase</keyword>
<feature type="region of interest" description="Disordered" evidence="9">
    <location>
        <begin position="804"/>
        <end position="842"/>
    </location>
</feature>
<dbReference type="EMBL" id="BAAAPM010000003">
    <property type="protein sequence ID" value="GAA1723239.1"/>
    <property type="molecule type" value="Genomic_DNA"/>
</dbReference>
<dbReference type="PANTHER" id="PTHR32282">
    <property type="entry name" value="BINDING PROTEIN TRANSPEPTIDASE, PUTATIVE-RELATED"/>
    <property type="match status" value="1"/>
</dbReference>
<dbReference type="Pfam" id="PF03793">
    <property type="entry name" value="PASTA"/>
    <property type="match status" value="2"/>
</dbReference>
<organism evidence="12 13">
    <name type="scientific">Isoptericola hypogeus</name>
    <dbReference type="NCBI Taxonomy" id="300179"/>
    <lineage>
        <taxon>Bacteria</taxon>
        <taxon>Bacillati</taxon>
        <taxon>Actinomycetota</taxon>
        <taxon>Actinomycetes</taxon>
        <taxon>Micrococcales</taxon>
        <taxon>Promicromonosporaceae</taxon>
        <taxon>Isoptericola</taxon>
    </lineage>
</organism>
<evidence type="ECO:0000256" key="3">
    <source>
        <dbReference type="ARBA" id="ARBA00022676"/>
    </source>
</evidence>
<dbReference type="InterPro" id="IPR001264">
    <property type="entry name" value="Glyco_trans_51"/>
</dbReference>
<comment type="catalytic activity">
    <reaction evidence="8">
        <text>[GlcNAc-(1-&gt;4)-Mur2Ac(oyl-L-Ala-gamma-D-Glu-L-Lys-D-Ala-D-Ala)](n)-di-trans,octa-cis-undecaprenyl diphosphate + beta-D-GlcNAc-(1-&gt;4)-Mur2Ac(oyl-L-Ala-gamma-D-Glu-L-Lys-D-Ala-D-Ala)-di-trans,octa-cis-undecaprenyl diphosphate = [GlcNAc-(1-&gt;4)-Mur2Ac(oyl-L-Ala-gamma-D-Glu-L-Lys-D-Ala-D-Ala)](n+1)-di-trans,octa-cis-undecaprenyl diphosphate + di-trans,octa-cis-undecaprenyl diphosphate + H(+)</text>
        <dbReference type="Rhea" id="RHEA:23708"/>
        <dbReference type="Rhea" id="RHEA-COMP:9602"/>
        <dbReference type="Rhea" id="RHEA-COMP:9603"/>
        <dbReference type="ChEBI" id="CHEBI:15378"/>
        <dbReference type="ChEBI" id="CHEBI:58405"/>
        <dbReference type="ChEBI" id="CHEBI:60033"/>
        <dbReference type="ChEBI" id="CHEBI:78435"/>
        <dbReference type="EC" id="2.4.99.28"/>
    </reaction>
</comment>
<dbReference type="RefSeq" id="WP_344247915.1">
    <property type="nucleotide sequence ID" value="NZ_BAAAPM010000003.1"/>
</dbReference>
<dbReference type="Pfam" id="PF00905">
    <property type="entry name" value="Transpeptidase"/>
    <property type="match status" value="1"/>
</dbReference>
<evidence type="ECO:0000256" key="10">
    <source>
        <dbReference type="SAM" id="Phobius"/>
    </source>
</evidence>
<dbReference type="InterPro" id="IPR023346">
    <property type="entry name" value="Lysozyme-like_dom_sf"/>
</dbReference>
<dbReference type="Proteomes" id="UP001501138">
    <property type="component" value="Unassembled WGS sequence"/>
</dbReference>
<dbReference type="InterPro" id="IPR036950">
    <property type="entry name" value="PBP_transglycosylase"/>
</dbReference>
<evidence type="ECO:0000256" key="9">
    <source>
        <dbReference type="SAM" id="MobiDB-lite"/>
    </source>
</evidence>
<dbReference type="Pfam" id="PF00912">
    <property type="entry name" value="Transgly"/>
    <property type="match status" value="1"/>
</dbReference>
<name>A0ABP4VG06_9MICO</name>
<keyword evidence="2" id="KW-0645">Protease</keyword>
<evidence type="ECO:0000256" key="7">
    <source>
        <dbReference type="ARBA" id="ARBA00034000"/>
    </source>
</evidence>
<keyword evidence="3" id="KW-0328">Glycosyltransferase</keyword>
<evidence type="ECO:0000313" key="12">
    <source>
        <dbReference type="EMBL" id="GAA1723239.1"/>
    </source>
</evidence>
<dbReference type="PROSITE" id="PS51178">
    <property type="entry name" value="PASTA"/>
    <property type="match status" value="2"/>
</dbReference>
<keyword evidence="1" id="KW-0121">Carboxypeptidase</keyword>
<evidence type="ECO:0000256" key="2">
    <source>
        <dbReference type="ARBA" id="ARBA00022670"/>
    </source>
</evidence>
<dbReference type="Gene3D" id="1.10.3810.10">
    <property type="entry name" value="Biosynthetic peptidoglycan transglycosylase-like"/>
    <property type="match status" value="1"/>
</dbReference>
<keyword evidence="10" id="KW-0472">Membrane</keyword>
<feature type="region of interest" description="Disordered" evidence="9">
    <location>
        <begin position="557"/>
        <end position="576"/>
    </location>
</feature>
<dbReference type="Gene3D" id="3.40.710.10">
    <property type="entry name" value="DD-peptidase/beta-lactamase superfamily"/>
    <property type="match status" value="1"/>
</dbReference>
<gene>
    <name evidence="12" type="ORF">GCM10009809_18870</name>
</gene>
<comment type="caution">
    <text evidence="12">The sequence shown here is derived from an EMBL/GenBank/DDBJ whole genome shotgun (WGS) entry which is preliminary data.</text>
</comment>
<evidence type="ECO:0000256" key="4">
    <source>
        <dbReference type="ARBA" id="ARBA00022679"/>
    </source>
</evidence>
<keyword evidence="10" id="KW-0812">Transmembrane</keyword>
<dbReference type="InterPro" id="IPR001460">
    <property type="entry name" value="PCN-bd_Tpept"/>
</dbReference>
<evidence type="ECO:0000256" key="8">
    <source>
        <dbReference type="ARBA" id="ARBA00049902"/>
    </source>
</evidence>
<dbReference type="PANTHER" id="PTHR32282:SF34">
    <property type="entry name" value="PENICILLIN-BINDING PROTEIN 1A"/>
    <property type="match status" value="1"/>
</dbReference>
<dbReference type="SMART" id="SM00740">
    <property type="entry name" value="PASTA"/>
    <property type="match status" value="2"/>
</dbReference>
<keyword evidence="10" id="KW-1133">Transmembrane helix</keyword>
<dbReference type="SUPFAM" id="SSF56601">
    <property type="entry name" value="beta-lactamase/transpeptidase-like"/>
    <property type="match status" value="1"/>
</dbReference>
<keyword evidence="5" id="KW-0378">Hydrolase</keyword>
<proteinExistence type="predicted"/>
<evidence type="ECO:0000256" key="5">
    <source>
        <dbReference type="ARBA" id="ARBA00022801"/>
    </source>
</evidence>
<reference evidence="13" key="1">
    <citation type="journal article" date="2019" name="Int. J. Syst. Evol. Microbiol.">
        <title>The Global Catalogue of Microorganisms (GCM) 10K type strain sequencing project: providing services to taxonomists for standard genome sequencing and annotation.</title>
        <authorList>
            <consortium name="The Broad Institute Genomics Platform"/>
            <consortium name="The Broad Institute Genome Sequencing Center for Infectious Disease"/>
            <person name="Wu L."/>
            <person name="Ma J."/>
        </authorList>
    </citation>
    <scope>NUCLEOTIDE SEQUENCE [LARGE SCALE GENOMIC DNA]</scope>
    <source>
        <strain evidence="13">JCM 15589</strain>
    </source>
</reference>
<feature type="domain" description="PASTA" evidence="11">
    <location>
        <begin position="671"/>
        <end position="735"/>
    </location>
</feature>
<keyword evidence="13" id="KW-1185">Reference proteome</keyword>
<feature type="domain" description="PASTA" evidence="11">
    <location>
        <begin position="740"/>
        <end position="806"/>
    </location>
</feature>
<protein>
    <recommendedName>
        <fullName evidence="11">PASTA domain-containing protein</fullName>
    </recommendedName>
</protein>
<evidence type="ECO:0000256" key="1">
    <source>
        <dbReference type="ARBA" id="ARBA00022645"/>
    </source>
</evidence>
<sequence>MARRRRFWNYPRPNKGAVQRWLPSWRIVVGTGLTGTALGAGLFVAAWSTTTVPDNLESINQQATTVYWSNGKEMGTFAEQKRELIALADLPDYVGNAVVASEDSTFWTNKGIDPKGIVRAAYTNLQSGSASQGASTLTQQYVERTRLDTTTSYAGKAREAIIALKIAQTTPKEEVLEGYLNTIYWGRGTYGIQTASQEYFSKDAKDLTPSEAALLSGIIPSPVNWDPSVNLEQAKIRWQRSIDRMYEQGYITAAEHKEAAFPKFNEKKEATNTRGGQTGYLLQAVRQELVKSEKNPDGKYTEEELDTRGLKITTTISPKLQKAAVDVAKSLPDDADKNVRMSLVSMDPQTGAVRAMYGGADYVKQSLNTATQDVMQAGSTFKPFTLIGALEQDHTLDEMFDGNSPGAPIDPATGQVWVDKDGTPWEPDNFNYADYGQIDLATATANSVNSAYAQLNLDIGPETTAEVAHRAGIRKSTEIQPVPSNVLGTASVYPIDLANAYSTIAAQGYKTTPHVVKKVETLDGATVYEGPTAQEKVFEPDDMAAATYAMTKVVEEGSGEPAQELERPVAGKTGTSQENKSAWFAGFVPQLTTVVGLRQYSTINDTDIGGQETIDPFGEWKAQGLGITGGSWPVRAWTDFMKVATENLEYAEFPEYVPPQPTYTPSPTPSEEEKVTVPDLTGQDVAVATATLDELGLVPQPQAQNSDQPKGVVLQNSGANTEVTVGTTITLVVSTGVPDQPEQVVVPGVDGQPRTAAEQLIRAQGLSSTVAEEYSDTVPVGAVISTDPPGGTSVDPSTTVTLVVSLGPEPEDDGNNGGGNDPTPDPSSSPTTEEPDWPLGGD</sequence>